<keyword evidence="1" id="KW-0472">Membrane</keyword>
<keyword evidence="1" id="KW-0812">Transmembrane</keyword>
<feature type="transmembrane region" description="Helical" evidence="1">
    <location>
        <begin position="55"/>
        <end position="74"/>
    </location>
</feature>
<evidence type="ECO:0000313" key="2">
    <source>
        <dbReference type="EMBL" id="KAF9070930.1"/>
    </source>
</evidence>
<protein>
    <submittedName>
        <fullName evidence="2">Uncharacterized protein</fullName>
    </submittedName>
</protein>
<dbReference type="EMBL" id="JADNRY010000036">
    <property type="protein sequence ID" value="KAF9070930.1"/>
    <property type="molecule type" value="Genomic_DNA"/>
</dbReference>
<dbReference type="AlphaFoldDB" id="A0A9P5PZL5"/>
<sequence>MSPENRVHPYRHAFNRRREEALNELFLERTLQAQVPDTTLPVVNNAEENNKYTRFLFLFVVVWIAVRVIKYYLFEALIMLNS</sequence>
<evidence type="ECO:0000256" key="1">
    <source>
        <dbReference type="SAM" id="Phobius"/>
    </source>
</evidence>
<gene>
    <name evidence="2" type="ORF">BDP27DRAFT_1419455</name>
</gene>
<evidence type="ECO:0000313" key="3">
    <source>
        <dbReference type="Proteomes" id="UP000772434"/>
    </source>
</evidence>
<comment type="caution">
    <text evidence="2">The sequence shown here is derived from an EMBL/GenBank/DDBJ whole genome shotgun (WGS) entry which is preliminary data.</text>
</comment>
<organism evidence="2 3">
    <name type="scientific">Rhodocollybia butyracea</name>
    <dbReference type="NCBI Taxonomy" id="206335"/>
    <lineage>
        <taxon>Eukaryota</taxon>
        <taxon>Fungi</taxon>
        <taxon>Dikarya</taxon>
        <taxon>Basidiomycota</taxon>
        <taxon>Agaricomycotina</taxon>
        <taxon>Agaricomycetes</taxon>
        <taxon>Agaricomycetidae</taxon>
        <taxon>Agaricales</taxon>
        <taxon>Marasmiineae</taxon>
        <taxon>Omphalotaceae</taxon>
        <taxon>Rhodocollybia</taxon>
    </lineage>
</organism>
<dbReference type="Proteomes" id="UP000772434">
    <property type="component" value="Unassembled WGS sequence"/>
</dbReference>
<keyword evidence="1" id="KW-1133">Transmembrane helix</keyword>
<reference evidence="2" key="1">
    <citation type="submission" date="2020-11" db="EMBL/GenBank/DDBJ databases">
        <authorList>
            <consortium name="DOE Joint Genome Institute"/>
            <person name="Ahrendt S."/>
            <person name="Riley R."/>
            <person name="Andreopoulos W."/>
            <person name="Labutti K."/>
            <person name="Pangilinan J."/>
            <person name="Ruiz-Duenas F.J."/>
            <person name="Barrasa J.M."/>
            <person name="Sanchez-Garcia M."/>
            <person name="Camarero S."/>
            <person name="Miyauchi S."/>
            <person name="Serrano A."/>
            <person name="Linde D."/>
            <person name="Babiker R."/>
            <person name="Drula E."/>
            <person name="Ayuso-Fernandez I."/>
            <person name="Pacheco R."/>
            <person name="Padilla G."/>
            <person name="Ferreira P."/>
            <person name="Barriuso J."/>
            <person name="Kellner H."/>
            <person name="Castanera R."/>
            <person name="Alfaro M."/>
            <person name="Ramirez L."/>
            <person name="Pisabarro A.G."/>
            <person name="Kuo A."/>
            <person name="Tritt A."/>
            <person name="Lipzen A."/>
            <person name="He G."/>
            <person name="Yan M."/>
            <person name="Ng V."/>
            <person name="Cullen D."/>
            <person name="Martin F."/>
            <person name="Rosso M.-N."/>
            <person name="Henrissat B."/>
            <person name="Hibbett D."/>
            <person name="Martinez A.T."/>
            <person name="Grigoriev I.V."/>
        </authorList>
    </citation>
    <scope>NUCLEOTIDE SEQUENCE</scope>
    <source>
        <strain evidence="2">AH 40177</strain>
    </source>
</reference>
<name>A0A9P5PZL5_9AGAR</name>
<proteinExistence type="predicted"/>
<keyword evidence="3" id="KW-1185">Reference proteome</keyword>
<accession>A0A9P5PZL5</accession>